<name>A0A9Q3BDU8_9BASI</name>
<proteinExistence type="predicted"/>
<organism evidence="1 2">
    <name type="scientific">Austropuccinia psidii MF-1</name>
    <dbReference type="NCBI Taxonomy" id="1389203"/>
    <lineage>
        <taxon>Eukaryota</taxon>
        <taxon>Fungi</taxon>
        <taxon>Dikarya</taxon>
        <taxon>Basidiomycota</taxon>
        <taxon>Pucciniomycotina</taxon>
        <taxon>Pucciniomycetes</taxon>
        <taxon>Pucciniales</taxon>
        <taxon>Sphaerophragmiaceae</taxon>
        <taxon>Austropuccinia</taxon>
    </lineage>
</organism>
<evidence type="ECO:0000313" key="2">
    <source>
        <dbReference type="Proteomes" id="UP000765509"/>
    </source>
</evidence>
<accession>A0A9Q3BDU8</accession>
<keyword evidence="2" id="KW-1185">Reference proteome</keyword>
<reference evidence="1" key="1">
    <citation type="submission" date="2021-03" db="EMBL/GenBank/DDBJ databases">
        <title>Draft genome sequence of rust myrtle Austropuccinia psidii MF-1, a brazilian biotype.</title>
        <authorList>
            <person name="Quecine M.C."/>
            <person name="Pachon D.M.R."/>
            <person name="Bonatelli M.L."/>
            <person name="Correr F.H."/>
            <person name="Franceschini L.M."/>
            <person name="Leite T.F."/>
            <person name="Margarido G.R.A."/>
            <person name="Almeida C.A."/>
            <person name="Ferrarezi J.A."/>
            <person name="Labate C.A."/>
        </authorList>
    </citation>
    <scope>NUCLEOTIDE SEQUENCE</scope>
    <source>
        <strain evidence="1">MF-1</strain>
    </source>
</reference>
<sequence length="176" mass="19855">MSPSPACSKPPPPQLSLLISPLPDPPDKNYHMISPQIYEDEHGFFDSTNTQADTMTLILEKINTLEKQLTHRTLPSELTTLLNRLCDKFESLAAKPNKTDKMIKTLLMRLEYIENHPTNKQKEVRTSSNRIDNTNVTLPSFAAVLSATNNLRPANPQQQLTPQPLQIRINSRNTAL</sequence>
<protein>
    <submittedName>
        <fullName evidence="1">Uncharacterized protein</fullName>
    </submittedName>
</protein>
<dbReference type="Proteomes" id="UP000765509">
    <property type="component" value="Unassembled WGS sequence"/>
</dbReference>
<dbReference type="EMBL" id="AVOT02000522">
    <property type="protein sequence ID" value="MBW0463303.1"/>
    <property type="molecule type" value="Genomic_DNA"/>
</dbReference>
<evidence type="ECO:0000313" key="1">
    <source>
        <dbReference type="EMBL" id="MBW0463303.1"/>
    </source>
</evidence>
<gene>
    <name evidence="1" type="ORF">O181_003018</name>
</gene>
<dbReference type="AlphaFoldDB" id="A0A9Q3BDU8"/>
<comment type="caution">
    <text evidence="1">The sequence shown here is derived from an EMBL/GenBank/DDBJ whole genome shotgun (WGS) entry which is preliminary data.</text>
</comment>